<feature type="compositionally biased region" description="Low complexity" evidence="1">
    <location>
        <begin position="238"/>
        <end position="249"/>
    </location>
</feature>
<dbReference type="Gene3D" id="1.10.8.270">
    <property type="entry name" value="putative rabgap domain of human tbc1 domain family member 14 like domains"/>
    <property type="match status" value="1"/>
</dbReference>
<feature type="region of interest" description="Disordered" evidence="1">
    <location>
        <begin position="216"/>
        <end position="254"/>
    </location>
</feature>
<feature type="region of interest" description="Disordered" evidence="1">
    <location>
        <begin position="163"/>
        <end position="197"/>
    </location>
</feature>
<evidence type="ECO:0000313" key="3">
    <source>
        <dbReference type="EMBL" id="KAJ2784296.1"/>
    </source>
</evidence>
<dbReference type="Pfam" id="PF00566">
    <property type="entry name" value="RabGAP-TBC"/>
    <property type="match status" value="1"/>
</dbReference>
<dbReference type="Gene3D" id="1.10.472.80">
    <property type="entry name" value="Ypt/Rab-GAP domain of gyp1p, domain 3"/>
    <property type="match status" value="1"/>
</dbReference>
<dbReference type="GO" id="GO:0005096">
    <property type="term" value="F:GTPase activator activity"/>
    <property type="evidence" value="ECO:0007669"/>
    <property type="project" value="TreeGrafter"/>
</dbReference>
<feature type="compositionally biased region" description="Gly residues" evidence="1">
    <location>
        <begin position="45"/>
        <end position="56"/>
    </location>
</feature>
<dbReference type="Proteomes" id="UP001140217">
    <property type="component" value="Unassembled WGS sequence"/>
</dbReference>
<feature type="region of interest" description="Disordered" evidence="1">
    <location>
        <begin position="1"/>
        <end position="75"/>
    </location>
</feature>
<feature type="region of interest" description="Disordered" evidence="1">
    <location>
        <begin position="266"/>
        <end position="286"/>
    </location>
</feature>
<dbReference type="EMBL" id="JANBUL010000029">
    <property type="protein sequence ID" value="KAJ2784296.1"/>
    <property type="molecule type" value="Genomic_DNA"/>
</dbReference>
<gene>
    <name evidence="3" type="ORF">H4R18_001182</name>
</gene>
<accession>A0A9W8HEH1</accession>
<name>A0A9W8HEH1_9FUNG</name>
<evidence type="ECO:0000256" key="1">
    <source>
        <dbReference type="SAM" id="MobiDB-lite"/>
    </source>
</evidence>
<protein>
    <recommendedName>
        <fullName evidence="2">Rab-GAP TBC domain-containing protein</fullName>
    </recommendedName>
</protein>
<feature type="region of interest" description="Disordered" evidence="1">
    <location>
        <begin position="518"/>
        <end position="543"/>
    </location>
</feature>
<dbReference type="SUPFAM" id="SSF47923">
    <property type="entry name" value="Ypt/Rab-GAP domain of gyp1p"/>
    <property type="match status" value="2"/>
</dbReference>
<dbReference type="AlphaFoldDB" id="A0A9W8HEH1"/>
<evidence type="ECO:0000259" key="2">
    <source>
        <dbReference type="PROSITE" id="PS50086"/>
    </source>
</evidence>
<feature type="compositionally biased region" description="Low complexity" evidence="1">
    <location>
        <begin position="351"/>
        <end position="367"/>
    </location>
</feature>
<dbReference type="OrthoDB" id="294251at2759"/>
<feature type="compositionally biased region" description="Gly residues" evidence="1">
    <location>
        <begin position="385"/>
        <end position="394"/>
    </location>
</feature>
<organism evidence="3 4">
    <name type="scientific">Coemansia javaensis</name>
    <dbReference type="NCBI Taxonomy" id="2761396"/>
    <lineage>
        <taxon>Eukaryota</taxon>
        <taxon>Fungi</taxon>
        <taxon>Fungi incertae sedis</taxon>
        <taxon>Zoopagomycota</taxon>
        <taxon>Kickxellomycotina</taxon>
        <taxon>Kickxellomycetes</taxon>
        <taxon>Kickxellales</taxon>
        <taxon>Kickxellaceae</taxon>
        <taxon>Coemansia</taxon>
    </lineage>
</organism>
<dbReference type="PANTHER" id="PTHR47219:SF20">
    <property type="entry name" value="TBC1 DOMAIN FAMILY MEMBER 2B"/>
    <property type="match status" value="1"/>
</dbReference>
<reference evidence="3" key="1">
    <citation type="submission" date="2022-07" db="EMBL/GenBank/DDBJ databases">
        <title>Phylogenomic reconstructions and comparative analyses of Kickxellomycotina fungi.</title>
        <authorList>
            <person name="Reynolds N.K."/>
            <person name="Stajich J.E."/>
            <person name="Barry K."/>
            <person name="Grigoriev I.V."/>
            <person name="Crous P."/>
            <person name="Smith M.E."/>
        </authorList>
    </citation>
    <scope>NUCLEOTIDE SEQUENCE</scope>
    <source>
        <strain evidence="3">NBRC 105414</strain>
    </source>
</reference>
<dbReference type="InterPro" id="IPR035969">
    <property type="entry name" value="Rab-GAP_TBC_sf"/>
</dbReference>
<evidence type="ECO:0000313" key="4">
    <source>
        <dbReference type="Proteomes" id="UP001140217"/>
    </source>
</evidence>
<proteinExistence type="predicted"/>
<comment type="caution">
    <text evidence="3">The sequence shown here is derived from an EMBL/GenBank/DDBJ whole genome shotgun (WGS) entry which is preliminary data.</text>
</comment>
<dbReference type="PANTHER" id="PTHR47219">
    <property type="entry name" value="RAB GTPASE-ACTIVATING PROTEIN 1-LIKE"/>
    <property type="match status" value="1"/>
</dbReference>
<dbReference type="GO" id="GO:0031267">
    <property type="term" value="F:small GTPase binding"/>
    <property type="evidence" value="ECO:0007669"/>
    <property type="project" value="TreeGrafter"/>
</dbReference>
<feature type="domain" description="Rab-GAP TBC" evidence="2">
    <location>
        <begin position="597"/>
        <end position="772"/>
    </location>
</feature>
<feature type="compositionally biased region" description="Pro residues" evidence="1">
    <location>
        <begin position="524"/>
        <end position="533"/>
    </location>
</feature>
<feature type="region of interest" description="Disordered" evidence="1">
    <location>
        <begin position="335"/>
        <end position="396"/>
    </location>
</feature>
<feature type="compositionally biased region" description="Basic residues" evidence="1">
    <location>
        <begin position="27"/>
        <end position="40"/>
    </location>
</feature>
<sequence length="836" mass="86716">MLEPRREAPDWAAVGSNSSSSSLGVGRAHRQQQGRSHPRRTGGTAAAGGGGGGGSGNNNSSSSSSEDDWGTAPRRFSWTVAASDGGAVSEGRAAKRASYGGAELRMHDGRRSLPGRRASLDSMRGRGTIDAQAAAAAAVAERMPPPPTPQFLRQLGVLQHMCAYSSGGGAPPPPQQQQQQQQHRQRQGPSADRLGLGLGLTPHFEALVNAAHMPEFRGAQQQQQQQPPLPEQPHQEQEQQQQQQQQQRQRVSSRLARFTRRLLGGLLFGPRHSGGGATPTPADHPAAAEAANCVPATMASSPLPPPLHAASAVSTFAADDARLVPTAAAAAAAAYRGSATRSPGDAGSGSGSSRRSSRSSDAGLDAGLAPGPEPRRHVAPPALHRGGGGGGGGRARIRAPASRIAARRNVVGLTIPTARPLAPPPLLALALPPPAMLAMPALSPACTLLNSEAVTACSSALASPGAPVLDAQLAALGRAPLPTAPVPCAHASPAHGMLCRLAATRCSTPQPDDDAFWARAVPSASPPPPPPGPADADADADAAAADRRLVPCLPPSAPASLLSLDPPPATAAVAPLPRPAHPDSVARKRLWGLAVRGIPPSLRRQAWMECAAALDLVPPSPAAAACDLCREDIELDLPRTADSPALRHVLYGYAAASPDVGYCQGMDRIAHGLLRAGLGAADALAMLRAMLDGGVLPPGMFRPPMVSVQADQRALEVLVARHLPRLADHLRLHLPGPAPLAPVTVSWFLTLFVDCLPEPLWLRVWDVLLVRGYPAVFHACLAILELVQDDLLRCTSPAAIYTVLQDVRAAMDHVAPDAFADCAFARPAATAQWRLD</sequence>
<dbReference type="PROSITE" id="PS50086">
    <property type="entry name" value="TBC_RABGAP"/>
    <property type="match status" value="1"/>
</dbReference>
<dbReference type="InterPro" id="IPR050302">
    <property type="entry name" value="Rab_GAP_TBC_domain"/>
</dbReference>
<dbReference type="SMART" id="SM00164">
    <property type="entry name" value="TBC"/>
    <property type="match status" value="1"/>
</dbReference>
<dbReference type="InterPro" id="IPR000195">
    <property type="entry name" value="Rab-GAP-TBC_dom"/>
</dbReference>
<keyword evidence="4" id="KW-1185">Reference proteome</keyword>